<dbReference type="EMBL" id="LR792683">
    <property type="protein sequence ID" value="CAB3392429.1"/>
    <property type="molecule type" value="Genomic_DNA"/>
</dbReference>
<dbReference type="AlphaFoldDB" id="A0A6F9E3W1"/>
<keyword evidence="3" id="KW-1003">Cell membrane</keyword>
<proteinExistence type="inferred from homology"/>
<dbReference type="Proteomes" id="UP000502196">
    <property type="component" value="Chromosome"/>
</dbReference>
<accession>A0A6F9E3W1</accession>
<keyword evidence="5 10" id="KW-0067">ATP-binding</keyword>
<comment type="similarity">
    <text evidence="1">Belongs to the ABC transporter superfamily.</text>
</comment>
<dbReference type="SMART" id="SM00930">
    <property type="entry name" value="NIL"/>
    <property type="match status" value="1"/>
</dbReference>
<evidence type="ECO:0000256" key="5">
    <source>
        <dbReference type="ARBA" id="ARBA00022840"/>
    </source>
</evidence>
<keyword evidence="2" id="KW-0813">Transport</keyword>
<dbReference type="Gene3D" id="3.30.70.260">
    <property type="match status" value="1"/>
</dbReference>
<dbReference type="PANTHER" id="PTHR43166:SF30">
    <property type="entry name" value="METHIONINE IMPORT ATP-BINDING PROTEIN METN"/>
    <property type="match status" value="1"/>
</dbReference>
<gene>
    <name evidence="10" type="primary">metN</name>
    <name evidence="10" type="ORF">COOX1_1406</name>
</gene>
<dbReference type="GO" id="GO:0006865">
    <property type="term" value="P:amino acid transport"/>
    <property type="evidence" value="ECO:0007669"/>
    <property type="project" value="UniProtKB-KW"/>
</dbReference>
<dbReference type="GO" id="GO:0005886">
    <property type="term" value="C:plasma membrane"/>
    <property type="evidence" value="ECO:0007669"/>
    <property type="project" value="UniProtKB-ARBA"/>
</dbReference>
<keyword evidence="7" id="KW-0029">Amino-acid transport</keyword>
<dbReference type="SMART" id="SM00382">
    <property type="entry name" value="AAA"/>
    <property type="match status" value="1"/>
</dbReference>
<dbReference type="Pfam" id="PF09383">
    <property type="entry name" value="NIL"/>
    <property type="match status" value="1"/>
</dbReference>
<protein>
    <submittedName>
        <fullName evidence="10">Methionine ABC transporter (ATP-binding protein)</fullName>
    </submittedName>
</protein>
<dbReference type="Pfam" id="PF00005">
    <property type="entry name" value="ABC_tran"/>
    <property type="match status" value="1"/>
</dbReference>
<dbReference type="InterPro" id="IPR027417">
    <property type="entry name" value="P-loop_NTPase"/>
</dbReference>
<keyword evidence="4" id="KW-0547">Nucleotide-binding</keyword>
<sequence>MIELDGVSKDFTIGGRAVRVLDGIDLNIPKGTIYGIIGHSGAGKSTLVRCINLLERPTSGRVTVNGKDLTNLDPRKLQTERQKIGMVFQHFNLLSSRTAAENIEFPLELAGWPKERRRRRVEELLRLVGLWELRDQYPSKLSGGQKQRVGIARALAPQPEVLLCDEATSALDPQTTDSILELLASINRSLGLTMVVITHEMHVVTAICDRVAVLHQGRIVEEGRVVDVFLRPKHPVTTEFVRQMGGADTDDLPGVPQDEQLLRCLFVGDSALRPVFSEVTEETGVHVRILQGSVDRMKTIPYGRFIVALVGPEEAKQRAIQILQDRGAWVKEVNSGGSGAMG</sequence>
<dbReference type="GO" id="GO:0016887">
    <property type="term" value="F:ATP hydrolysis activity"/>
    <property type="evidence" value="ECO:0007669"/>
    <property type="project" value="InterPro"/>
</dbReference>
<dbReference type="PANTHER" id="PTHR43166">
    <property type="entry name" value="AMINO ACID IMPORT ATP-BINDING PROTEIN"/>
    <property type="match status" value="1"/>
</dbReference>
<dbReference type="InterPro" id="IPR003593">
    <property type="entry name" value="AAA+_ATPase"/>
</dbReference>
<reference evidence="10 11" key="1">
    <citation type="submission" date="2020-04" db="EMBL/GenBank/DDBJ databases">
        <authorList>
            <person name="Hogendoorn C."/>
        </authorList>
    </citation>
    <scope>NUCLEOTIDE SEQUENCE [LARGE SCALE GENOMIC DNA]</scope>
    <source>
        <strain evidence="10">COOX1</strain>
    </source>
</reference>
<dbReference type="InterPro" id="IPR041701">
    <property type="entry name" value="MetN_ABC"/>
</dbReference>
<keyword evidence="6" id="KW-1278">Translocase</keyword>
<evidence type="ECO:0000256" key="2">
    <source>
        <dbReference type="ARBA" id="ARBA00022448"/>
    </source>
</evidence>
<dbReference type="GO" id="GO:0005524">
    <property type="term" value="F:ATP binding"/>
    <property type="evidence" value="ECO:0007669"/>
    <property type="project" value="UniProtKB-KW"/>
</dbReference>
<dbReference type="InterPro" id="IPR050086">
    <property type="entry name" value="MetN_ABC_transporter-like"/>
</dbReference>
<dbReference type="PROSITE" id="PS00211">
    <property type="entry name" value="ABC_TRANSPORTER_1"/>
    <property type="match status" value="1"/>
</dbReference>
<evidence type="ECO:0000256" key="4">
    <source>
        <dbReference type="ARBA" id="ARBA00022741"/>
    </source>
</evidence>
<dbReference type="InterPro" id="IPR003439">
    <property type="entry name" value="ABC_transporter-like_ATP-bd"/>
</dbReference>
<dbReference type="FunFam" id="3.40.50.300:FF:000056">
    <property type="entry name" value="Cell division ATP-binding protein FtsE"/>
    <property type="match status" value="1"/>
</dbReference>
<dbReference type="Gene3D" id="3.40.50.300">
    <property type="entry name" value="P-loop containing nucleotide triphosphate hydrolases"/>
    <property type="match status" value="1"/>
</dbReference>
<evidence type="ECO:0000313" key="11">
    <source>
        <dbReference type="Proteomes" id="UP000502196"/>
    </source>
</evidence>
<evidence type="ECO:0000259" key="9">
    <source>
        <dbReference type="PROSITE" id="PS50893"/>
    </source>
</evidence>
<evidence type="ECO:0000256" key="1">
    <source>
        <dbReference type="ARBA" id="ARBA00005417"/>
    </source>
</evidence>
<name>A0A6F9E3W1_9BACL</name>
<evidence type="ECO:0000256" key="3">
    <source>
        <dbReference type="ARBA" id="ARBA00022475"/>
    </source>
</evidence>
<dbReference type="InterPro" id="IPR018449">
    <property type="entry name" value="NIL_domain"/>
</dbReference>
<dbReference type="CDD" id="cd03258">
    <property type="entry name" value="ABC_MetN_methionine_transporter"/>
    <property type="match status" value="1"/>
</dbReference>
<keyword evidence="8" id="KW-0472">Membrane</keyword>
<dbReference type="SUPFAM" id="SSF55021">
    <property type="entry name" value="ACT-like"/>
    <property type="match status" value="1"/>
</dbReference>
<evidence type="ECO:0000256" key="8">
    <source>
        <dbReference type="ARBA" id="ARBA00023136"/>
    </source>
</evidence>
<organism evidence="10 11">
    <name type="scientific">Kyrpidia spormannii</name>
    <dbReference type="NCBI Taxonomy" id="2055160"/>
    <lineage>
        <taxon>Bacteria</taxon>
        <taxon>Bacillati</taxon>
        <taxon>Bacillota</taxon>
        <taxon>Bacilli</taxon>
        <taxon>Bacillales</taxon>
        <taxon>Alicyclobacillaceae</taxon>
        <taxon>Kyrpidia</taxon>
    </lineage>
</organism>
<evidence type="ECO:0000256" key="7">
    <source>
        <dbReference type="ARBA" id="ARBA00022970"/>
    </source>
</evidence>
<feature type="domain" description="ABC transporter" evidence="9">
    <location>
        <begin position="2"/>
        <end position="241"/>
    </location>
</feature>
<dbReference type="SUPFAM" id="SSF52540">
    <property type="entry name" value="P-loop containing nucleoside triphosphate hydrolases"/>
    <property type="match status" value="1"/>
</dbReference>
<dbReference type="InterPro" id="IPR017871">
    <property type="entry name" value="ABC_transporter-like_CS"/>
</dbReference>
<evidence type="ECO:0000313" key="10">
    <source>
        <dbReference type="EMBL" id="CAB3392429.1"/>
    </source>
</evidence>
<dbReference type="PROSITE" id="PS50893">
    <property type="entry name" value="ABC_TRANSPORTER_2"/>
    <property type="match status" value="1"/>
</dbReference>
<dbReference type="InterPro" id="IPR045865">
    <property type="entry name" value="ACT-like_dom_sf"/>
</dbReference>
<evidence type="ECO:0000256" key="6">
    <source>
        <dbReference type="ARBA" id="ARBA00022967"/>
    </source>
</evidence>
<dbReference type="RefSeq" id="WP_170085373.1">
    <property type="nucleotide sequence ID" value="NZ_CP047971.1"/>
</dbReference>